<dbReference type="NCBIfam" id="NF007936">
    <property type="entry name" value="PRK10653.1"/>
    <property type="match status" value="1"/>
</dbReference>
<comment type="subcellular location">
    <subcellularLocation>
        <location evidence="1">Cell envelope</location>
    </subcellularLocation>
</comment>
<evidence type="ECO:0000313" key="6">
    <source>
        <dbReference type="EMBL" id="CDF59021.1"/>
    </source>
</evidence>
<dbReference type="HOGENOM" id="CLU_037628_3_2_9"/>
<dbReference type="Pfam" id="PF13407">
    <property type="entry name" value="Peripla_BP_4"/>
    <property type="match status" value="1"/>
</dbReference>
<evidence type="ECO:0000256" key="1">
    <source>
        <dbReference type="ARBA" id="ARBA00004196"/>
    </source>
</evidence>
<evidence type="ECO:0000256" key="2">
    <source>
        <dbReference type="ARBA" id="ARBA00007639"/>
    </source>
</evidence>
<dbReference type="InterPro" id="IPR025997">
    <property type="entry name" value="SBP_2_dom"/>
</dbReference>
<name>R7RUB2_9CLOT</name>
<organism evidence="6 7">
    <name type="scientific">Thermobrachium celere DSM 8682</name>
    <dbReference type="NCBI Taxonomy" id="941824"/>
    <lineage>
        <taxon>Bacteria</taxon>
        <taxon>Bacillati</taxon>
        <taxon>Bacillota</taxon>
        <taxon>Clostridia</taxon>
        <taxon>Eubacteriales</taxon>
        <taxon>Clostridiaceae</taxon>
        <taxon>Thermobrachium</taxon>
    </lineage>
</organism>
<dbReference type="Gene3D" id="3.40.50.2300">
    <property type="match status" value="2"/>
</dbReference>
<evidence type="ECO:0000256" key="4">
    <source>
        <dbReference type="SAM" id="SignalP"/>
    </source>
</evidence>
<dbReference type="RefSeq" id="WP_018664229.1">
    <property type="nucleotide sequence ID" value="NZ_HF952022.1"/>
</dbReference>
<dbReference type="OrthoDB" id="9769193at2"/>
<keyword evidence="3 4" id="KW-0732">Signal</keyword>
<feature type="chain" id="PRO_5038541958" evidence="4">
    <location>
        <begin position="23"/>
        <end position="302"/>
    </location>
</feature>
<comment type="similarity">
    <text evidence="2">Belongs to the bacterial solute-binding protein 2 family.</text>
</comment>
<dbReference type="EMBL" id="CAVN010000111">
    <property type="protein sequence ID" value="CDF59021.1"/>
    <property type="molecule type" value="Genomic_DNA"/>
</dbReference>
<dbReference type="PANTHER" id="PTHR46847">
    <property type="entry name" value="D-ALLOSE-BINDING PERIPLASMIC PROTEIN-RELATED"/>
    <property type="match status" value="1"/>
</dbReference>
<evidence type="ECO:0000259" key="5">
    <source>
        <dbReference type="Pfam" id="PF13407"/>
    </source>
</evidence>
<feature type="signal peptide" evidence="4">
    <location>
        <begin position="1"/>
        <end position="22"/>
    </location>
</feature>
<dbReference type="AlphaFoldDB" id="R7RUB2"/>
<evidence type="ECO:0000256" key="3">
    <source>
        <dbReference type="ARBA" id="ARBA00022729"/>
    </source>
</evidence>
<dbReference type="CDD" id="cd06323">
    <property type="entry name" value="PBP1_ribose_binding"/>
    <property type="match status" value="1"/>
</dbReference>
<accession>R7RUB2</accession>
<dbReference type="SUPFAM" id="SSF53822">
    <property type="entry name" value="Periplasmic binding protein-like I"/>
    <property type="match status" value="1"/>
</dbReference>
<dbReference type="GO" id="GO:0030246">
    <property type="term" value="F:carbohydrate binding"/>
    <property type="evidence" value="ECO:0007669"/>
    <property type="project" value="UniProtKB-ARBA"/>
</dbReference>
<dbReference type="PANTHER" id="PTHR46847:SF1">
    <property type="entry name" value="D-ALLOSE-BINDING PERIPLASMIC PROTEIN-RELATED"/>
    <property type="match status" value="1"/>
</dbReference>
<evidence type="ECO:0000313" key="7">
    <source>
        <dbReference type="Proteomes" id="UP000014923"/>
    </source>
</evidence>
<gene>
    <name evidence="6" type="ORF">TCEL_02089</name>
</gene>
<sequence length="302" mass="31976">MKKIIKVLSTILALTLVFGTFTGCSSKTTNEGSKKIGMVISTLNNPFFVSMKEGAEKKAKELGYEVVILDSQNDASKERSNVEDLVQQGISVLIINPTDSDAVANSINVAKEKNIPVITVDRGANGVEVACHIASDNVAGGKLAAEFILEKLGGKAKIVELQGIPGASATRDRGKGFHEVVDNKADVKVVASQSADFDRQKGLNVMENIIQATPDFDAVFAHNDEMALGAIKALKTANKNVIVVGFDGTPDAVTAVNNGEMAATIAQQPDLMGSLAIENAVKLMKGESVEKQIPVDLKVIKK</sequence>
<dbReference type="Proteomes" id="UP000014923">
    <property type="component" value="Unassembled WGS sequence"/>
</dbReference>
<reference evidence="6" key="1">
    <citation type="submission" date="2013-03" db="EMBL/GenBank/DDBJ databases">
        <title>Draft genome sequence of the hydrogen-ethanol-producing anaerobic alkalithermophilic Caloramator celere.</title>
        <authorList>
            <person name="Ciranna A."/>
            <person name="Larjo A."/>
            <person name="Kivisto A."/>
            <person name="Santala V."/>
            <person name="Roos C."/>
            <person name="Karp M."/>
        </authorList>
    </citation>
    <scope>NUCLEOTIDE SEQUENCE [LARGE SCALE GENOMIC DNA]</scope>
    <source>
        <strain evidence="6">DSM 8682</strain>
    </source>
</reference>
<keyword evidence="7" id="KW-1185">Reference proteome</keyword>
<dbReference type="GO" id="GO:0030313">
    <property type="term" value="C:cell envelope"/>
    <property type="evidence" value="ECO:0007669"/>
    <property type="project" value="UniProtKB-SubCell"/>
</dbReference>
<dbReference type="PROSITE" id="PS51257">
    <property type="entry name" value="PROKAR_LIPOPROTEIN"/>
    <property type="match status" value="1"/>
</dbReference>
<feature type="domain" description="Periplasmic binding protein" evidence="5">
    <location>
        <begin position="36"/>
        <end position="287"/>
    </location>
</feature>
<comment type="caution">
    <text evidence="6">The sequence shown here is derived from an EMBL/GenBank/DDBJ whole genome shotgun (WGS) entry which is preliminary data.</text>
</comment>
<proteinExistence type="inferred from homology"/>
<dbReference type="InterPro" id="IPR028082">
    <property type="entry name" value="Peripla_BP_I"/>
</dbReference>
<protein>
    <submittedName>
        <fullName evidence="6">Ribose ABC transport system, periplasmic ribose-binding protein RbsB (TC 3.A.1.2.1)</fullName>
    </submittedName>
</protein>
<dbReference type="eggNOG" id="COG1879">
    <property type="taxonomic scope" value="Bacteria"/>
</dbReference>